<dbReference type="SUPFAM" id="SSF46955">
    <property type="entry name" value="Putative DNA-binding domain"/>
    <property type="match status" value="1"/>
</dbReference>
<dbReference type="GO" id="GO:0003700">
    <property type="term" value="F:DNA-binding transcription factor activity"/>
    <property type="evidence" value="ECO:0007669"/>
    <property type="project" value="InterPro"/>
</dbReference>
<dbReference type="Gene3D" id="1.10.1660.10">
    <property type="match status" value="1"/>
</dbReference>
<dbReference type="EMBL" id="CP046315">
    <property type="protein sequence ID" value="QGS10395.1"/>
    <property type="molecule type" value="Genomic_DNA"/>
</dbReference>
<dbReference type="PANTHER" id="PTHR30204:SF58">
    <property type="entry name" value="HTH-TYPE TRANSCRIPTIONAL REGULATOR YFMP"/>
    <property type="match status" value="1"/>
</dbReference>
<evidence type="ECO:0000256" key="1">
    <source>
        <dbReference type="ARBA" id="ARBA00023125"/>
    </source>
</evidence>
<accession>A0A857A7D9</accession>
<dbReference type="AlphaFoldDB" id="A0A857A7D9"/>
<feature type="region of interest" description="Disordered" evidence="3">
    <location>
        <begin position="120"/>
        <end position="139"/>
    </location>
</feature>
<proteinExistence type="predicted"/>
<dbReference type="PROSITE" id="PS50937">
    <property type="entry name" value="HTH_MERR_2"/>
    <property type="match status" value="1"/>
</dbReference>
<feature type="domain" description="HTH merR-type" evidence="4">
    <location>
        <begin position="11"/>
        <end position="80"/>
    </location>
</feature>
<dbReference type="InterPro" id="IPR047057">
    <property type="entry name" value="MerR_fam"/>
</dbReference>
<keyword evidence="2" id="KW-0175">Coiled coil</keyword>
<name>A0A857A7D9_9ACTO</name>
<dbReference type="InterPro" id="IPR000551">
    <property type="entry name" value="MerR-type_HTH_dom"/>
</dbReference>
<feature type="compositionally biased region" description="Low complexity" evidence="3">
    <location>
        <begin position="129"/>
        <end position="139"/>
    </location>
</feature>
<dbReference type="GO" id="GO:0003677">
    <property type="term" value="F:DNA binding"/>
    <property type="evidence" value="ECO:0007669"/>
    <property type="project" value="UniProtKB-KW"/>
</dbReference>
<reference evidence="5 6" key="1">
    <citation type="submission" date="2019-11" db="EMBL/GenBank/DDBJ databases">
        <title>FDA dAtabase for Regulatory Grade micrObial Sequences (FDA-ARGOS): Supporting development and validation of Infectious Disease Dx tests.</title>
        <authorList>
            <person name="Stonesifer R."/>
            <person name="Tallon L."/>
            <person name="Sadzewicz L."/>
            <person name="Vavikolanu K."/>
            <person name="Mehta A."/>
            <person name="Aluvathingal J."/>
            <person name="Nadendla S."/>
            <person name="Myers T."/>
            <person name="Yan Y."/>
            <person name="Sichtig H."/>
        </authorList>
    </citation>
    <scope>NUCLEOTIDE SEQUENCE [LARGE SCALE GENOMIC DNA]</scope>
    <source>
        <strain evidence="5 6">FDAARGOS_732</strain>
    </source>
</reference>
<sequence length="184" mass="20065">MATTGSDDAITFVISVAAELAGMHPQTLRQYDRLGLVIPARTKGRGRRYTKRDVQRLRDVQRMSQEEGINLAGIRRILELERRVEALEEERDALRGAVAAAEAKRNRVFAASADGQVMPMRRGQRPWDSSSRSEARSGGSLTVWNPVRALAALASSEASARSALPAAPRSNARAVIEGTIVSRS</sequence>
<dbReference type="InterPro" id="IPR009061">
    <property type="entry name" value="DNA-bd_dom_put_sf"/>
</dbReference>
<dbReference type="NCBIfam" id="NF047375">
    <property type="entry name" value="HeatShock_HspR"/>
    <property type="match status" value="1"/>
</dbReference>
<feature type="coiled-coil region" evidence="2">
    <location>
        <begin position="70"/>
        <end position="104"/>
    </location>
</feature>
<dbReference type="SMART" id="SM00422">
    <property type="entry name" value="HTH_MERR"/>
    <property type="match status" value="1"/>
</dbReference>
<gene>
    <name evidence="5" type="ORF">FOC40_02565</name>
</gene>
<evidence type="ECO:0000313" key="5">
    <source>
        <dbReference type="EMBL" id="QGS10395.1"/>
    </source>
</evidence>
<dbReference type="PANTHER" id="PTHR30204">
    <property type="entry name" value="REDOX-CYCLING DRUG-SENSING TRANSCRIPTIONAL ACTIVATOR SOXR"/>
    <property type="match status" value="1"/>
</dbReference>
<keyword evidence="1" id="KW-0238">DNA-binding</keyword>
<evidence type="ECO:0000313" key="6">
    <source>
        <dbReference type="Proteomes" id="UP000424490"/>
    </source>
</evidence>
<dbReference type="RefSeq" id="WP_003793762.1">
    <property type="nucleotide sequence ID" value="NZ_CP046315.1"/>
</dbReference>
<evidence type="ECO:0000256" key="3">
    <source>
        <dbReference type="SAM" id="MobiDB-lite"/>
    </source>
</evidence>
<evidence type="ECO:0000256" key="2">
    <source>
        <dbReference type="SAM" id="Coils"/>
    </source>
</evidence>
<evidence type="ECO:0000259" key="4">
    <source>
        <dbReference type="PROSITE" id="PS50937"/>
    </source>
</evidence>
<dbReference type="Pfam" id="PF13411">
    <property type="entry name" value="MerR_1"/>
    <property type="match status" value="1"/>
</dbReference>
<protein>
    <submittedName>
        <fullName evidence="5">MerR family transcriptional regulator</fullName>
    </submittedName>
</protein>
<dbReference type="CDD" id="cd04766">
    <property type="entry name" value="HTH_HspR"/>
    <property type="match status" value="1"/>
</dbReference>
<dbReference type="Proteomes" id="UP000424490">
    <property type="component" value="Chromosome"/>
</dbReference>
<organism evidence="5 6">
    <name type="scientific">Schaalia odontolytica</name>
    <dbReference type="NCBI Taxonomy" id="1660"/>
    <lineage>
        <taxon>Bacteria</taxon>
        <taxon>Bacillati</taxon>
        <taxon>Actinomycetota</taxon>
        <taxon>Actinomycetes</taxon>
        <taxon>Actinomycetales</taxon>
        <taxon>Actinomycetaceae</taxon>
        <taxon>Schaalia</taxon>
    </lineage>
</organism>